<dbReference type="PANTHER" id="PTHR19446">
    <property type="entry name" value="REVERSE TRANSCRIPTASES"/>
    <property type="match status" value="1"/>
</dbReference>
<evidence type="ECO:0000313" key="1">
    <source>
        <dbReference type="EMBL" id="KAK9827146.1"/>
    </source>
</evidence>
<organism evidence="1 2">
    <name type="scientific">Apatococcus lobatus</name>
    <dbReference type="NCBI Taxonomy" id="904363"/>
    <lineage>
        <taxon>Eukaryota</taxon>
        <taxon>Viridiplantae</taxon>
        <taxon>Chlorophyta</taxon>
        <taxon>core chlorophytes</taxon>
        <taxon>Trebouxiophyceae</taxon>
        <taxon>Chlorellales</taxon>
        <taxon>Chlorellaceae</taxon>
        <taxon>Apatococcus</taxon>
    </lineage>
</organism>
<accession>A0AAW1R0C9</accession>
<dbReference type="EMBL" id="JALJOS010000019">
    <property type="protein sequence ID" value="KAK9827146.1"/>
    <property type="molecule type" value="Genomic_DNA"/>
</dbReference>
<evidence type="ECO:0008006" key="3">
    <source>
        <dbReference type="Google" id="ProtNLM"/>
    </source>
</evidence>
<comment type="caution">
    <text evidence="1">The sequence shown here is derived from an EMBL/GenBank/DDBJ whole genome shotgun (WGS) entry which is preliminary data.</text>
</comment>
<dbReference type="Proteomes" id="UP001438707">
    <property type="component" value="Unassembled WGS sequence"/>
</dbReference>
<sequence length="269" mass="30624">MRHDLGLSVRVLARPFSAVIRRKCRQYRQRQTPFLLRHLRSNHKIFWQKFNSHDSTLPPPLQTHSAWAAFHEKLCAPPTVSLQLDPHATAPQHSLPVQDLEAPITQREVERTLAKLPNGRATGQAGWPAELLRYAAYYTEAEAGHRFKVWMLAPLLTNFLNACFRHGQLPACISSAIVTPVHKKACRLDPSNYRPIAVGEPLYRLYTTILNDRLVAWSKEHKLRSPAQAGFRPKQSAIHHLLALRHFIDRAILHPRPPVHLLCGPPEGL</sequence>
<evidence type="ECO:0000313" key="2">
    <source>
        <dbReference type="Proteomes" id="UP001438707"/>
    </source>
</evidence>
<reference evidence="1 2" key="1">
    <citation type="journal article" date="2024" name="Nat. Commun.">
        <title>Phylogenomics reveals the evolutionary origins of lichenization in chlorophyte algae.</title>
        <authorList>
            <person name="Puginier C."/>
            <person name="Libourel C."/>
            <person name="Otte J."/>
            <person name="Skaloud P."/>
            <person name="Haon M."/>
            <person name="Grisel S."/>
            <person name="Petersen M."/>
            <person name="Berrin J.G."/>
            <person name="Delaux P.M."/>
            <person name="Dal Grande F."/>
            <person name="Keller J."/>
        </authorList>
    </citation>
    <scope>NUCLEOTIDE SEQUENCE [LARGE SCALE GENOMIC DNA]</scope>
    <source>
        <strain evidence="1 2">SAG 2145</strain>
    </source>
</reference>
<keyword evidence="2" id="KW-1185">Reference proteome</keyword>
<name>A0AAW1R0C9_9CHLO</name>
<gene>
    <name evidence="1" type="ORF">WJX74_008106</name>
</gene>
<dbReference type="AlphaFoldDB" id="A0AAW1R0C9"/>
<proteinExistence type="predicted"/>
<protein>
    <recommendedName>
        <fullName evidence="3">Reverse transcriptase domain-containing protein</fullName>
    </recommendedName>
</protein>